<evidence type="ECO:0000256" key="1">
    <source>
        <dbReference type="SAM" id="Phobius"/>
    </source>
</evidence>
<name>A0A4R9KCJ9_9LEPT</name>
<keyword evidence="1" id="KW-0472">Membrane</keyword>
<keyword evidence="1" id="KW-1133">Transmembrane helix</keyword>
<keyword evidence="3" id="KW-1185">Reference proteome</keyword>
<organism evidence="2 3">
    <name type="scientific">Leptospira sarikeiensis</name>
    <dbReference type="NCBI Taxonomy" id="2484943"/>
    <lineage>
        <taxon>Bacteria</taxon>
        <taxon>Pseudomonadati</taxon>
        <taxon>Spirochaetota</taxon>
        <taxon>Spirochaetia</taxon>
        <taxon>Leptospirales</taxon>
        <taxon>Leptospiraceae</taxon>
        <taxon>Leptospira</taxon>
    </lineage>
</organism>
<dbReference type="RefSeq" id="WP_135647845.1">
    <property type="nucleotide sequence ID" value="NZ_RQGF01000007.1"/>
</dbReference>
<evidence type="ECO:0000313" key="3">
    <source>
        <dbReference type="Proteomes" id="UP000297762"/>
    </source>
</evidence>
<reference evidence="2" key="1">
    <citation type="journal article" date="2019" name="PLoS Negl. Trop. Dis.">
        <title>Revisiting the worldwide diversity of Leptospira species in the environment.</title>
        <authorList>
            <person name="Vincent A.T."/>
            <person name="Schiettekatte O."/>
            <person name="Bourhy P."/>
            <person name="Veyrier F.J."/>
            <person name="Picardeau M."/>
        </authorList>
    </citation>
    <scope>NUCLEOTIDE SEQUENCE [LARGE SCALE GENOMIC DNA]</scope>
    <source>
        <strain evidence="2">201702455</strain>
    </source>
</reference>
<comment type="caution">
    <text evidence="2">The sequence shown here is derived from an EMBL/GenBank/DDBJ whole genome shotgun (WGS) entry which is preliminary data.</text>
</comment>
<dbReference type="Proteomes" id="UP000297762">
    <property type="component" value="Unassembled WGS sequence"/>
</dbReference>
<feature type="transmembrane region" description="Helical" evidence="1">
    <location>
        <begin position="99"/>
        <end position="117"/>
    </location>
</feature>
<evidence type="ECO:0000313" key="2">
    <source>
        <dbReference type="EMBL" id="TGL64652.1"/>
    </source>
</evidence>
<keyword evidence="1" id="KW-0812">Transmembrane</keyword>
<proteinExistence type="predicted"/>
<dbReference type="EMBL" id="RQGF01000007">
    <property type="protein sequence ID" value="TGL64652.1"/>
    <property type="molecule type" value="Genomic_DNA"/>
</dbReference>
<protein>
    <submittedName>
        <fullName evidence="2">Uncharacterized protein</fullName>
    </submittedName>
</protein>
<dbReference type="OrthoDB" id="331526at2"/>
<feature type="transmembrane region" description="Helical" evidence="1">
    <location>
        <begin position="12"/>
        <end position="31"/>
    </location>
</feature>
<sequence>MKSTKVQKPITPFRLLFLIPLILFVATSFLGEFLRLYRLSEERSIYSSKSPIDQLVDDFNMERMFHKYGYDFRTRMDDEERSFTGTLEDNPLERSIPKFFFVLTILGYPLFACFQFLKEVFGRSKS</sequence>
<dbReference type="AlphaFoldDB" id="A0A4R9KCJ9"/>
<gene>
    <name evidence="2" type="ORF">EHQ64_02045</name>
</gene>
<accession>A0A4R9KCJ9</accession>